<sequence length="439" mass="48118">MEDWQGCLSPECQVALVQARDGVHQRGGSVVTAEDYLLALLESCTSVTAFLHRAGVDLDELVRTVQCEQPVVTEVGREGFLSSQLLAWFAEAREVCDQSWLDWSVLLRVLVSGMERLRDKAYVAVLEVVVTWPDATALLPHDASKDPSVPLVVTDSDWLLVAEDITVSLASSPQSLVWLTGVRGAGKSSLLQFALGELALDHRVVNPRTDQNLFELARCQESEGTDSLASASVLVLDNCSPADLMVLVERTETQLLDVLASWQGPILLVGNSSSPADCSRLEHWLGRLIDVIDTPSTSAGQKEAILVAHQPLIEKRWQIEIPVSVIRYAASCRDPSVMWPGDLLRWVERAAARLDLFARRGSGESMAMSGQLESLRRQALLELARREPASAIAASLDELQLSKAAVEVAWFERKAAGTLRHLSVDDLSSELARWVAAKR</sequence>
<dbReference type="InterPro" id="IPR036628">
    <property type="entry name" value="Clp_N_dom_sf"/>
</dbReference>
<proteinExistence type="predicted"/>
<protein>
    <recommendedName>
        <fullName evidence="3">Clp R domain-containing protein</fullName>
    </recommendedName>
</protein>
<evidence type="ECO:0008006" key="3">
    <source>
        <dbReference type="Google" id="ProtNLM"/>
    </source>
</evidence>
<gene>
    <name evidence="1" type="ORF">QVZ43_13295</name>
</gene>
<reference evidence="1" key="1">
    <citation type="submission" date="2023-07" db="EMBL/GenBank/DDBJ databases">
        <title>Marinobacter sp. chi1 genome sequencing and assembly.</title>
        <authorList>
            <person name="Park S."/>
        </authorList>
    </citation>
    <scope>NUCLEOTIDE SEQUENCE</scope>
    <source>
        <strain evidence="1">Chi1</strain>
    </source>
</reference>
<evidence type="ECO:0000313" key="2">
    <source>
        <dbReference type="Proteomes" id="UP001168640"/>
    </source>
</evidence>
<dbReference type="SUPFAM" id="SSF81923">
    <property type="entry name" value="Double Clp-N motif"/>
    <property type="match status" value="1"/>
</dbReference>
<keyword evidence="2" id="KW-1185">Reference proteome</keyword>
<dbReference type="InterPro" id="IPR027417">
    <property type="entry name" value="P-loop_NTPase"/>
</dbReference>
<organism evidence="1 2">
    <name type="scientific">Marinobacter suaedae</name>
    <dbReference type="NCBI Taxonomy" id="3057675"/>
    <lineage>
        <taxon>Bacteria</taxon>
        <taxon>Pseudomonadati</taxon>
        <taxon>Pseudomonadota</taxon>
        <taxon>Gammaproteobacteria</taxon>
        <taxon>Pseudomonadales</taxon>
        <taxon>Marinobacteraceae</taxon>
        <taxon>Marinobacter</taxon>
    </lineage>
</organism>
<dbReference type="RefSeq" id="WP_302910316.1">
    <property type="nucleotide sequence ID" value="NZ_JAUMIS010000002.1"/>
</dbReference>
<accession>A0ABT8W367</accession>
<dbReference type="Proteomes" id="UP001168640">
    <property type="component" value="Unassembled WGS sequence"/>
</dbReference>
<dbReference type="SUPFAM" id="SSF52540">
    <property type="entry name" value="P-loop containing nucleoside triphosphate hydrolases"/>
    <property type="match status" value="1"/>
</dbReference>
<evidence type="ECO:0000313" key="1">
    <source>
        <dbReference type="EMBL" id="MDO3722695.1"/>
    </source>
</evidence>
<dbReference type="Gene3D" id="1.10.1780.10">
    <property type="entry name" value="Clp, N-terminal domain"/>
    <property type="match status" value="1"/>
</dbReference>
<comment type="caution">
    <text evidence="1">The sequence shown here is derived from an EMBL/GenBank/DDBJ whole genome shotgun (WGS) entry which is preliminary data.</text>
</comment>
<name>A0ABT8W367_9GAMM</name>
<dbReference type="EMBL" id="JAUMIS010000002">
    <property type="protein sequence ID" value="MDO3722695.1"/>
    <property type="molecule type" value="Genomic_DNA"/>
</dbReference>